<evidence type="ECO:0000313" key="17">
    <source>
        <dbReference type="Proteomes" id="UP001595443"/>
    </source>
</evidence>
<comment type="function">
    <text evidence="10 13">F(1)F(0) ATP synthase produces ATP from ADP in the presence of a proton or sodium gradient. F-type ATPases consist of two structural domains, F(1) containing the extramembraneous catalytic core and F(0) containing the membrane proton channel, linked together by a central stalk and a peripheral stalk. During catalysis, ATP synthesis in the catalytic domain of F(1) is coupled via a rotary mechanism of the central stalk subunits to proton translocation.</text>
</comment>
<keyword evidence="7 13" id="KW-0406">Ion transport</keyword>
<evidence type="ECO:0000256" key="4">
    <source>
        <dbReference type="ARBA" id="ARBA00022692"/>
    </source>
</evidence>
<dbReference type="HAMAP" id="MF_01398">
    <property type="entry name" value="ATP_synth_b_bprime"/>
    <property type="match status" value="1"/>
</dbReference>
<feature type="transmembrane region" description="Helical" evidence="13">
    <location>
        <begin position="6"/>
        <end position="22"/>
    </location>
</feature>
<comment type="subunit">
    <text evidence="13">F-type ATPases have 2 components, F(1) - the catalytic core - and F(0) - the membrane proton channel. F(1) has five subunits: alpha(3), beta(3), gamma(1), delta(1), epsilon(1). F(0) has three main subunits: a(1), b(2) and c(10-14). The alpha and beta chains form an alternating ring which encloses part of the gamma chain. F(1) is attached to F(0) by a central stalk formed by the gamma and epsilon chains, while a peripheral stalk is formed by the delta and b chains.</text>
</comment>
<dbReference type="Pfam" id="PF00430">
    <property type="entry name" value="ATP-synt_B"/>
    <property type="match status" value="1"/>
</dbReference>
<evidence type="ECO:0000256" key="3">
    <source>
        <dbReference type="ARBA" id="ARBA00022547"/>
    </source>
</evidence>
<dbReference type="Pfam" id="PF00213">
    <property type="entry name" value="OSCP"/>
    <property type="match status" value="1"/>
</dbReference>
<evidence type="ECO:0000256" key="15">
    <source>
        <dbReference type="SAM" id="Coils"/>
    </source>
</evidence>
<reference evidence="17" key="1">
    <citation type="journal article" date="2019" name="Int. J. Syst. Evol. Microbiol.">
        <title>The Global Catalogue of Microorganisms (GCM) 10K type strain sequencing project: providing services to taxonomists for standard genome sequencing and annotation.</title>
        <authorList>
            <consortium name="The Broad Institute Genomics Platform"/>
            <consortium name="The Broad Institute Genome Sequencing Center for Infectious Disease"/>
            <person name="Wu L."/>
            <person name="Ma J."/>
        </authorList>
    </citation>
    <scope>NUCLEOTIDE SEQUENCE [LARGE SCALE GENOMIC DNA]</scope>
    <source>
        <strain evidence="17">KCTC 62192</strain>
    </source>
</reference>
<comment type="subcellular location">
    <subcellularLocation>
        <location evidence="13">Cell membrane</location>
        <topology evidence="13">Single-pass membrane protein</topology>
    </subcellularLocation>
    <subcellularLocation>
        <location evidence="12">Endomembrane system</location>
        <topology evidence="12">Single-pass membrane protein</topology>
    </subcellularLocation>
</comment>
<comment type="caution">
    <text evidence="16">The sequence shown here is derived from an EMBL/GenBank/DDBJ whole genome shotgun (WGS) entry which is preliminary data.</text>
</comment>
<dbReference type="RefSeq" id="WP_377831159.1">
    <property type="nucleotide sequence ID" value="NZ_JBHRSK010000002.1"/>
</dbReference>
<feature type="coiled-coil region" evidence="15">
    <location>
        <begin position="31"/>
        <end position="102"/>
    </location>
</feature>
<keyword evidence="3 13" id="KW-0138">CF(0)</keyword>
<keyword evidence="4 13" id="KW-0812">Transmembrane</keyword>
<evidence type="ECO:0000256" key="1">
    <source>
        <dbReference type="ARBA" id="ARBA00005513"/>
    </source>
</evidence>
<evidence type="ECO:0000256" key="13">
    <source>
        <dbReference type="HAMAP-Rule" id="MF_01398"/>
    </source>
</evidence>
<evidence type="ECO:0000256" key="2">
    <source>
        <dbReference type="ARBA" id="ARBA00022448"/>
    </source>
</evidence>
<comment type="similarity">
    <text evidence="1 13 14">Belongs to the ATPase B chain family.</text>
</comment>
<keyword evidence="2 13" id="KW-0813">Transport</keyword>
<keyword evidence="8 13" id="KW-0472">Membrane</keyword>
<dbReference type="InterPro" id="IPR000711">
    <property type="entry name" value="ATPase_OSCP/dsu"/>
</dbReference>
<evidence type="ECO:0000256" key="7">
    <source>
        <dbReference type="ARBA" id="ARBA00023065"/>
    </source>
</evidence>
<proteinExistence type="inferred from homology"/>
<evidence type="ECO:0000256" key="10">
    <source>
        <dbReference type="ARBA" id="ARBA00025198"/>
    </source>
</evidence>
<comment type="function">
    <text evidence="11">Component of the F(0) channel, it forms part of the peripheral stalk, linking F(1) to F(0). The b'-subunit is a diverged and duplicated form of b found in plants and photosynthetic bacteria.</text>
</comment>
<dbReference type="InterPro" id="IPR002146">
    <property type="entry name" value="ATP_synth_b/b'su_bac/chlpt"/>
</dbReference>
<evidence type="ECO:0000256" key="12">
    <source>
        <dbReference type="ARBA" id="ARBA00037847"/>
    </source>
</evidence>
<name>A0ABV7ABL1_9RHOB</name>
<evidence type="ECO:0000256" key="9">
    <source>
        <dbReference type="ARBA" id="ARBA00023310"/>
    </source>
</evidence>
<keyword evidence="13" id="KW-1003">Cell membrane</keyword>
<keyword evidence="17" id="KW-1185">Reference proteome</keyword>
<accession>A0ABV7ABL1</accession>
<evidence type="ECO:0000256" key="8">
    <source>
        <dbReference type="ARBA" id="ARBA00023136"/>
    </source>
</evidence>
<dbReference type="PANTHER" id="PTHR33445">
    <property type="entry name" value="ATP SYNTHASE SUBUNIT B', CHLOROPLASTIC"/>
    <property type="match status" value="1"/>
</dbReference>
<evidence type="ECO:0000313" key="16">
    <source>
        <dbReference type="EMBL" id="MFC2966704.1"/>
    </source>
</evidence>
<keyword evidence="15" id="KW-0175">Coiled coil</keyword>
<dbReference type="PANTHER" id="PTHR33445:SF2">
    <property type="entry name" value="ATP SYNTHASE SUBUNIT B', CHLOROPLASTIC"/>
    <property type="match status" value="1"/>
</dbReference>
<dbReference type="InterPro" id="IPR050059">
    <property type="entry name" value="ATP_synthase_B_chain"/>
</dbReference>
<evidence type="ECO:0000256" key="6">
    <source>
        <dbReference type="ARBA" id="ARBA00022989"/>
    </source>
</evidence>
<sequence length="246" mass="27351">MEIDWWTLGFQAVNFAVLVWLLRRFLYAPVRRVIEARRAEAGAALERAEEARAAAEAERQGLVEDRVALENERVGVLTAARDEAAKERKALLERARAEAEEVLKIGREVLAEDRRAAIAGAEAELADLARTLARRILREASEGSLLEHVCARVAALPEEERTRLDAALEVKGAEIRVLTARPLTDGEQGQWRARLAAEFDGARVAFEVDPEILGGAELHFPHSALKYSWAEQLNQATEAIESDERV</sequence>
<keyword evidence="5 13" id="KW-0375">Hydrogen ion transport</keyword>
<protein>
    <recommendedName>
        <fullName evidence="13">ATP synthase subunit b</fullName>
    </recommendedName>
    <alternativeName>
        <fullName evidence="13">ATP synthase F(0) sector subunit b</fullName>
    </alternativeName>
    <alternativeName>
        <fullName evidence="13">ATPase subunit I</fullName>
    </alternativeName>
    <alternativeName>
        <fullName evidence="13">F-type ATPase subunit b</fullName>
        <shortName evidence="13">F-ATPase subunit b</shortName>
    </alternativeName>
</protein>
<organism evidence="16 17">
    <name type="scientific">Acidimangrovimonas pyrenivorans</name>
    <dbReference type="NCBI Taxonomy" id="2030798"/>
    <lineage>
        <taxon>Bacteria</taxon>
        <taxon>Pseudomonadati</taxon>
        <taxon>Pseudomonadota</taxon>
        <taxon>Alphaproteobacteria</taxon>
        <taxon>Rhodobacterales</taxon>
        <taxon>Paracoccaceae</taxon>
        <taxon>Acidimangrovimonas</taxon>
    </lineage>
</organism>
<gene>
    <name evidence="13" type="primary">atpF</name>
    <name evidence="16" type="ORF">ACFOES_01225</name>
</gene>
<keyword evidence="9 13" id="KW-0066">ATP synthesis</keyword>
<dbReference type="Proteomes" id="UP001595443">
    <property type="component" value="Unassembled WGS sequence"/>
</dbReference>
<dbReference type="EMBL" id="JBHRSK010000002">
    <property type="protein sequence ID" value="MFC2966704.1"/>
    <property type="molecule type" value="Genomic_DNA"/>
</dbReference>
<evidence type="ECO:0000256" key="11">
    <source>
        <dbReference type="ARBA" id="ARBA00025614"/>
    </source>
</evidence>
<evidence type="ECO:0000256" key="14">
    <source>
        <dbReference type="RuleBase" id="RU003848"/>
    </source>
</evidence>
<dbReference type="CDD" id="cd06503">
    <property type="entry name" value="ATP-synt_Fo_b"/>
    <property type="match status" value="1"/>
</dbReference>
<evidence type="ECO:0000256" key="5">
    <source>
        <dbReference type="ARBA" id="ARBA00022781"/>
    </source>
</evidence>
<keyword evidence="6 13" id="KW-1133">Transmembrane helix</keyword>